<reference evidence="2 3" key="1">
    <citation type="journal article" date="2014" name="PLoS ONE">
        <title>Genome Information of Methylobacterium oryzae, a Plant-Probiotic Methylotroph in the Phyllosphere.</title>
        <authorList>
            <person name="Kwak M.J."/>
            <person name="Jeong H."/>
            <person name="Madhaiyan M."/>
            <person name="Lee Y."/>
            <person name="Sa T.M."/>
            <person name="Oh T.K."/>
            <person name="Kim J.F."/>
        </authorList>
    </citation>
    <scope>NUCLEOTIDE SEQUENCE [LARGE SCALE GENOMIC DNA]</scope>
    <source>
        <strain evidence="2 3">CBMB20</strain>
    </source>
</reference>
<feature type="region of interest" description="Disordered" evidence="1">
    <location>
        <begin position="1"/>
        <end position="39"/>
    </location>
</feature>
<evidence type="ECO:0000313" key="3">
    <source>
        <dbReference type="Proteomes" id="UP000029492"/>
    </source>
</evidence>
<gene>
    <name evidence="2" type="ORF">MOC_0431</name>
</gene>
<organism evidence="2 3">
    <name type="scientific">Methylobacterium oryzae CBMB20</name>
    <dbReference type="NCBI Taxonomy" id="693986"/>
    <lineage>
        <taxon>Bacteria</taxon>
        <taxon>Pseudomonadati</taxon>
        <taxon>Pseudomonadota</taxon>
        <taxon>Alphaproteobacteria</taxon>
        <taxon>Hyphomicrobiales</taxon>
        <taxon>Methylobacteriaceae</taxon>
        <taxon>Methylobacterium</taxon>
    </lineage>
</organism>
<sequence>MDDTDGTARRGINDDGSLTRRLRGNRAGDDAAEDASSQAAEYGARALRVGGRWSQTQCDDRTSRAGRQQETPSHQLTLYRPGSEVAAS</sequence>
<feature type="compositionally biased region" description="Polar residues" evidence="1">
    <location>
        <begin position="65"/>
        <end position="76"/>
    </location>
</feature>
<name>A0A089NJW9_9HYPH</name>
<evidence type="ECO:0000313" key="2">
    <source>
        <dbReference type="EMBL" id="AIQ88186.1"/>
    </source>
</evidence>
<dbReference type="KEGG" id="mor:MOC_0431"/>
<dbReference type="EMBL" id="CP003811">
    <property type="protein sequence ID" value="AIQ88186.1"/>
    <property type="molecule type" value="Genomic_DNA"/>
</dbReference>
<keyword evidence="3" id="KW-1185">Reference proteome</keyword>
<accession>A0A089NJW9</accession>
<protein>
    <submittedName>
        <fullName evidence="2">Protein of unassigned function</fullName>
    </submittedName>
</protein>
<feature type="compositionally biased region" description="Basic and acidic residues" evidence="1">
    <location>
        <begin position="1"/>
        <end position="13"/>
    </location>
</feature>
<dbReference type="HOGENOM" id="CLU_2465505_0_0_5"/>
<dbReference type="AlphaFoldDB" id="A0A089NJW9"/>
<feature type="region of interest" description="Disordered" evidence="1">
    <location>
        <begin position="51"/>
        <end position="88"/>
    </location>
</feature>
<dbReference type="Proteomes" id="UP000029492">
    <property type="component" value="Chromosome"/>
</dbReference>
<evidence type="ECO:0000256" key="1">
    <source>
        <dbReference type="SAM" id="MobiDB-lite"/>
    </source>
</evidence>
<dbReference type="STRING" id="693986.MOC_0431"/>
<proteinExistence type="predicted"/>